<dbReference type="Proteomes" id="UP000887567">
    <property type="component" value="Unplaced"/>
</dbReference>
<evidence type="ECO:0000256" key="8">
    <source>
        <dbReference type="RuleBase" id="RU003732"/>
    </source>
</evidence>
<evidence type="ECO:0000256" key="5">
    <source>
        <dbReference type="ARBA" id="ARBA00023136"/>
    </source>
</evidence>
<dbReference type="AlphaFoldDB" id="A0A913Y1P2"/>
<evidence type="ECO:0000256" key="2">
    <source>
        <dbReference type="ARBA" id="ARBA00022448"/>
    </source>
</evidence>
<feature type="transmembrane region" description="Helical" evidence="9">
    <location>
        <begin position="219"/>
        <end position="246"/>
    </location>
</feature>
<name>A0A913Y1P2_EXADI</name>
<dbReference type="GO" id="GO:0006865">
    <property type="term" value="P:amino acid transport"/>
    <property type="evidence" value="ECO:0007669"/>
    <property type="project" value="TreeGrafter"/>
</dbReference>
<dbReference type="CDD" id="cd11496">
    <property type="entry name" value="SLC6sbd-TauT-like"/>
    <property type="match status" value="1"/>
</dbReference>
<keyword evidence="6" id="KW-0479">Metal-binding</keyword>
<comment type="similarity">
    <text evidence="8">Belongs to the sodium:neurotransmitter symporter (SNF) (TC 2.A.22) family.</text>
</comment>
<feature type="transmembrane region" description="Helical" evidence="9">
    <location>
        <begin position="82"/>
        <end position="113"/>
    </location>
</feature>
<dbReference type="EnsemblMetazoa" id="XM_021057716.2">
    <property type="protein sequence ID" value="XP_020913375.1"/>
    <property type="gene ID" value="LOC110251049"/>
</dbReference>
<evidence type="ECO:0000256" key="3">
    <source>
        <dbReference type="ARBA" id="ARBA00022692"/>
    </source>
</evidence>
<feature type="binding site" evidence="6">
    <location>
        <position position="20"/>
    </location>
    <ligand>
        <name>Na(+)</name>
        <dbReference type="ChEBI" id="CHEBI:29101"/>
        <label>1</label>
    </ligand>
</feature>
<dbReference type="GO" id="GO:0015293">
    <property type="term" value="F:symporter activity"/>
    <property type="evidence" value="ECO:0007669"/>
    <property type="project" value="UniProtKB-KW"/>
</dbReference>
<keyword evidence="8" id="KW-0769">Symport</keyword>
<dbReference type="InterPro" id="IPR000175">
    <property type="entry name" value="Na/ntran_symport"/>
</dbReference>
<feature type="binding site" evidence="6">
    <location>
        <position position="27"/>
    </location>
    <ligand>
        <name>Na(+)</name>
        <dbReference type="ChEBI" id="CHEBI:29101"/>
        <label>1</label>
    </ligand>
</feature>
<comment type="subcellular location">
    <subcellularLocation>
        <location evidence="1">Membrane</location>
        <topology evidence="1">Multi-pass membrane protein</topology>
    </subcellularLocation>
</comment>
<feature type="binding site" evidence="6">
    <location>
        <position position="373"/>
    </location>
    <ligand>
        <name>Na(+)</name>
        <dbReference type="ChEBI" id="CHEBI:29101"/>
        <label>1</label>
    </ligand>
</feature>
<dbReference type="PANTHER" id="PTHR11616:SF309">
    <property type="entry name" value="TRANSPORTER"/>
    <property type="match status" value="1"/>
</dbReference>
<dbReference type="RefSeq" id="XP_020913375.1">
    <property type="nucleotide sequence ID" value="XM_021057716.2"/>
</dbReference>
<keyword evidence="2 8" id="KW-0813">Transport</keyword>
<feature type="transmembrane region" description="Helical" evidence="9">
    <location>
        <begin position="362"/>
        <end position="390"/>
    </location>
</feature>
<feature type="transmembrane region" description="Helical" evidence="9">
    <location>
        <begin position="402"/>
        <end position="427"/>
    </location>
</feature>
<keyword evidence="7" id="KW-1015">Disulfide bond</keyword>
<dbReference type="SUPFAM" id="SSF161070">
    <property type="entry name" value="SNF-like"/>
    <property type="match status" value="1"/>
</dbReference>
<dbReference type="PROSITE" id="PS50267">
    <property type="entry name" value="NA_NEUROTRAN_SYMP_3"/>
    <property type="match status" value="1"/>
</dbReference>
<feature type="binding site" evidence="6">
    <location>
        <position position="374"/>
    </location>
    <ligand>
        <name>Na(+)</name>
        <dbReference type="ChEBI" id="CHEBI:29101"/>
        <label>1</label>
    </ligand>
</feature>
<organism evidence="10 11">
    <name type="scientific">Exaiptasia diaphana</name>
    <name type="common">Tropical sea anemone</name>
    <name type="synonym">Aiptasia pulchella</name>
    <dbReference type="NCBI Taxonomy" id="2652724"/>
    <lineage>
        <taxon>Eukaryota</taxon>
        <taxon>Metazoa</taxon>
        <taxon>Cnidaria</taxon>
        <taxon>Anthozoa</taxon>
        <taxon>Hexacorallia</taxon>
        <taxon>Actiniaria</taxon>
        <taxon>Aiptasiidae</taxon>
        <taxon>Exaiptasia</taxon>
    </lineage>
</organism>
<evidence type="ECO:0000313" key="10">
    <source>
        <dbReference type="EnsemblMetazoa" id="XP_020913375.1"/>
    </source>
</evidence>
<dbReference type="OrthoDB" id="6581954at2759"/>
<dbReference type="PANTHER" id="PTHR11616">
    <property type="entry name" value="SODIUM/CHLORIDE DEPENDENT TRANSPORTER"/>
    <property type="match status" value="1"/>
</dbReference>
<feature type="binding site" evidence="6">
    <location>
        <position position="273"/>
    </location>
    <ligand>
        <name>Na(+)</name>
        <dbReference type="ChEBI" id="CHEBI:29101"/>
        <label>1</label>
    </ligand>
</feature>
<keyword evidence="11" id="KW-1185">Reference proteome</keyword>
<feature type="binding site" evidence="6">
    <location>
        <position position="23"/>
    </location>
    <ligand>
        <name>Na(+)</name>
        <dbReference type="ChEBI" id="CHEBI:29101"/>
        <label>1</label>
    </ligand>
</feature>
<feature type="transmembrane region" description="Helical" evidence="9">
    <location>
        <begin position="188"/>
        <end position="207"/>
    </location>
</feature>
<dbReference type="Pfam" id="PF00209">
    <property type="entry name" value="SNF"/>
    <property type="match status" value="1"/>
</dbReference>
<dbReference type="NCBIfam" id="NF037979">
    <property type="entry name" value="Na_transp"/>
    <property type="match status" value="1"/>
</dbReference>
<feature type="transmembrane region" description="Helical" evidence="9">
    <location>
        <begin position="266"/>
        <end position="287"/>
    </location>
</feature>
<dbReference type="GO" id="GO:0046872">
    <property type="term" value="F:metal ion binding"/>
    <property type="evidence" value="ECO:0007669"/>
    <property type="project" value="UniProtKB-KW"/>
</dbReference>
<evidence type="ECO:0000256" key="4">
    <source>
        <dbReference type="ARBA" id="ARBA00022989"/>
    </source>
</evidence>
<evidence type="ECO:0000256" key="9">
    <source>
        <dbReference type="SAM" id="Phobius"/>
    </source>
</evidence>
<dbReference type="RefSeq" id="XP_020913374.1">
    <property type="nucleotide sequence ID" value="XM_021057715.2"/>
</dbReference>
<dbReference type="InterPro" id="IPR037272">
    <property type="entry name" value="SNS_sf"/>
</dbReference>
<dbReference type="PROSITE" id="PS00754">
    <property type="entry name" value="NA_NEUROTRAN_SYMP_2"/>
    <property type="match status" value="1"/>
</dbReference>
<dbReference type="EnsemblMetazoa" id="XM_021057715.2">
    <property type="protein sequence ID" value="XP_020913374.1"/>
    <property type="gene ID" value="LOC110251049"/>
</dbReference>
<evidence type="ECO:0000256" key="1">
    <source>
        <dbReference type="ARBA" id="ARBA00004141"/>
    </source>
</evidence>
<evidence type="ECO:0000256" key="6">
    <source>
        <dbReference type="PIRSR" id="PIRSR600175-1"/>
    </source>
</evidence>
<dbReference type="PROSITE" id="PS00610">
    <property type="entry name" value="NA_NEUROTRAN_SYMP_1"/>
    <property type="match status" value="1"/>
</dbReference>
<protein>
    <recommendedName>
        <fullName evidence="8">Transporter</fullName>
    </recommendedName>
</protein>
<dbReference type="GO" id="GO:0035725">
    <property type="term" value="P:sodium ion transmembrane transport"/>
    <property type="evidence" value="ECO:0007669"/>
    <property type="project" value="TreeGrafter"/>
</dbReference>
<feature type="transmembrane region" description="Helical" evidence="9">
    <location>
        <begin position="43"/>
        <end position="61"/>
    </location>
</feature>
<sequence length="580" mass="65293">MVNERETWVSTLDFLLALIGCSVGLGNVWRFPYLCYKNGGGCFLIPYLLCVVFAGVPLLVLETAMGQWMSQGCITAWKICPILQGIGISGLVVNLYVIIYYIIILAWTFFYLFHSFTTTLPWSHCNNDWNTASCFLGEKVVAYNVSINGTLNYTTKYLHFLNTTTPTNEFWERKVLNMSNGLGEFGSINWQLALCLLLAWIVCYFCVWKGVKSSGRVVYFTATVPYVLLTILLVRAVTLPGAVVGIKYYLLPDLSKLKEGKVWIDAATQVFFSYTIGLGVMVALGSYNKFKHNCYRDCIIFAIVNSGTSIYSGFIIFAVLGFLANKQGIDVQDITQSGPGLAFIGYPAAIAEMPVAPLWSVLFFFVLILLGIDSQFVGLEGFITAIVDLFPKYIRHGRRKEVFIAVMCVIWFFIGLTMVTEGGIYVFQLFDNYAVSGSAILWVCTFESIAIGWIYGAERFYQNIEQMIGFRLNPFLKICWLAMTPLFCAGVFIFLIATYQPLVYNTYHYPDWGEAIGWCLALSSMVWIPIFAVYKLITTKGDLRTRIKLLSTPVLHPDREIKEDGKPSENIQLNEKDGLI</sequence>
<keyword evidence="5 9" id="KW-0472">Membrane</keyword>
<feature type="transmembrane region" description="Helical" evidence="9">
    <location>
        <begin position="515"/>
        <end position="537"/>
    </location>
</feature>
<feature type="binding site" evidence="6">
    <location>
        <position position="305"/>
    </location>
    <ligand>
        <name>Na(+)</name>
        <dbReference type="ChEBI" id="CHEBI:29101"/>
        <label>1</label>
    </ligand>
</feature>
<evidence type="ECO:0000256" key="7">
    <source>
        <dbReference type="PIRSR" id="PIRSR600175-2"/>
    </source>
</evidence>
<keyword evidence="4 9" id="KW-1133">Transmembrane helix</keyword>
<dbReference type="GO" id="GO:0005886">
    <property type="term" value="C:plasma membrane"/>
    <property type="evidence" value="ECO:0007669"/>
    <property type="project" value="TreeGrafter"/>
</dbReference>
<keyword evidence="6" id="KW-0915">Sodium</keyword>
<feature type="transmembrane region" description="Helical" evidence="9">
    <location>
        <begin position="299"/>
        <end position="323"/>
    </location>
</feature>
<dbReference type="GeneID" id="110251049"/>
<feature type="transmembrane region" description="Helical" evidence="9">
    <location>
        <begin position="439"/>
        <end position="457"/>
    </location>
</feature>
<dbReference type="PRINTS" id="PR00176">
    <property type="entry name" value="NANEUSMPORT"/>
</dbReference>
<feature type="transmembrane region" description="Helical" evidence="9">
    <location>
        <begin position="478"/>
        <end position="503"/>
    </location>
</feature>
<feature type="transmembrane region" description="Helical" evidence="9">
    <location>
        <begin position="12"/>
        <end position="31"/>
    </location>
</feature>
<evidence type="ECO:0000313" key="11">
    <source>
        <dbReference type="Proteomes" id="UP000887567"/>
    </source>
</evidence>
<feature type="binding site" evidence="6">
    <location>
        <position position="370"/>
    </location>
    <ligand>
        <name>Na(+)</name>
        <dbReference type="ChEBI" id="CHEBI:29101"/>
        <label>1</label>
    </ligand>
</feature>
<reference evidence="10" key="1">
    <citation type="submission" date="2022-11" db="UniProtKB">
        <authorList>
            <consortium name="EnsemblMetazoa"/>
        </authorList>
    </citation>
    <scope>IDENTIFICATION</scope>
</reference>
<feature type="disulfide bond" evidence="7">
    <location>
        <begin position="125"/>
        <end position="134"/>
    </location>
</feature>
<keyword evidence="3 8" id="KW-0812">Transmembrane</keyword>
<accession>A0A913Y1P2</accession>
<proteinExistence type="inferred from homology"/>